<dbReference type="EMBL" id="BMKL01000001">
    <property type="protein sequence ID" value="GGE00986.1"/>
    <property type="molecule type" value="Genomic_DNA"/>
</dbReference>
<dbReference type="Pfam" id="PF02782">
    <property type="entry name" value="FGGY_C"/>
    <property type="match status" value="1"/>
</dbReference>
<evidence type="ECO:0000313" key="11">
    <source>
        <dbReference type="Proteomes" id="UP000619041"/>
    </source>
</evidence>
<dbReference type="PROSITE" id="PS00933">
    <property type="entry name" value="FGGY_KINASES_1"/>
    <property type="match status" value="1"/>
</dbReference>
<evidence type="ECO:0000256" key="3">
    <source>
        <dbReference type="ARBA" id="ARBA00022741"/>
    </source>
</evidence>
<evidence type="ECO:0000256" key="6">
    <source>
        <dbReference type="ARBA" id="ARBA00022840"/>
    </source>
</evidence>
<dbReference type="GO" id="GO:0016301">
    <property type="term" value="F:kinase activity"/>
    <property type="evidence" value="ECO:0007669"/>
    <property type="project" value="UniProtKB-KW"/>
</dbReference>
<feature type="domain" description="Carbohydrate kinase FGGY N-terminal" evidence="8">
    <location>
        <begin position="5"/>
        <end position="245"/>
    </location>
</feature>
<keyword evidence="11" id="KW-1185">Reference proteome</keyword>
<dbReference type="NCBIfam" id="NF000756">
    <property type="entry name" value="PRK00047.1"/>
    <property type="match status" value="1"/>
</dbReference>
<keyword evidence="5" id="KW-0319">Glycerol metabolism</keyword>
<reference evidence="11" key="1">
    <citation type="journal article" date="2019" name="Int. J. Syst. Evol. Microbiol.">
        <title>The Global Catalogue of Microorganisms (GCM) 10K type strain sequencing project: providing services to taxonomists for standard genome sequencing and annotation.</title>
        <authorList>
            <consortium name="The Broad Institute Genomics Platform"/>
            <consortium name="The Broad Institute Genome Sequencing Center for Infectious Disease"/>
            <person name="Wu L."/>
            <person name="Ma J."/>
        </authorList>
    </citation>
    <scope>NUCLEOTIDE SEQUENCE [LARGE SCALE GENOMIC DNA]</scope>
    <source>
        <strain evidence="11">CGMCC 1.15959</strain>
    </source>
</reference>
<evidence type="ECO:0000256" key="4">
    <source>
        <dbReference type="ARBA" id="ARBA00022777"/>
    </source>
</evidence>
<dbReference type="InterPro" id="IPR005999">
    <property type="entry name" value="Glycerol_kin"/>
</dbReference>
<evidence type="ECO:0000256" key="7">
    <source>
        <dbReference type="RuleBase" id="RU003733"/>
    </source>
</evidence>
<comment type="similarity">
    <text evidence="1 7">Belongs to the FGGY kinase family.</text>
</comment>
<dbReference type="InterPro" id="IPR043129">
    <property type="entry name" value="ATPase_NBD"/>
</dbReference>
<evidence type="ECO:0000259" key="9">
    <source>
        <dbReference type="Pfam" id="PF02782"/>
    </source>
</evidence>
<keyword evidence="4 7" id="KW-0418">Kinase</keyword>
<evidence type="ECO:0000256" key="5">
    <source>
        <dbReference type="ARBA" id="ARBA00022798"/>
    </source>
</evidence>
<dbReference type="PIRSF" id="PIRSF000538">
    <property type="entry name" value="GlpK"/>
    <property type="match status" value="1"/>
</dbReference>
<dbReference type="PANTHER" id="PTHR10196">
    <property type="entry name" value="SUGAR KINASE"/>
    <property type="match status" value="1"/>
</dbReference>
<dbReference type="InterPro" id="IPR018485">
    <property type="entry name" value="FGGY_C"/>
</dbReference>
<dbReference type="Pfam" id="PF00370">
    <property type="entry name" value="FGGY_N"/>
    <property type="match status" value="1"/>
</dbReference>
<proteinExistence type="inferred from homology"/>
<keyword evidence="2 7" id="KW-0808">Transferase</keyword>
<evidence type="ECO:0000256" key="2">
    <source>
        <dbReference type="ARBA" id="ARBA00022679"/>
    </source>
</evidence>
<gene>
    <name evidence="10" type="primary">glpK</name>
    <name evidence="10" type="ORF">GCM10011515_20960</name>
</gene>
<dbReference type="PANTHER" id="PTHR10196:SF78">
    <property type="entry name" value="GLYCEROL KINASE"/>
    <property type="match status" value="1"/>
</dbReference>
<evidence type="ECO:0000259" key="8">
    <source>
        <dbReference type="Pfam" id="PF00370"/>
    </source>
</evidence>
<sequence length="486" mass="51529">MSDHVLVLDSGTTSTRAIAFDLKGRVAAVAQRPLTQHYPRPGWVEHDAQEIWRLTLACAQQVAGEIGTSGIAALGIANQRETVVAWDRQSGEPLARAIVWQDRRTADFCNLLKDEGHEEAVQQKTGLLLDPYFSASKMRWLLDNEGQVRSAAEAGRLALGTVESWLVWKLSEGEHLTDASNASRTQLLALPGAQFDEGLCELFGVPRGALPRVVDTHGLLAATRALGGTTPITGLAGDQQAATIGQGCFAHGETKATYGTGAFVLTNMGRTVPRSAHRLLGTILMQNGGQRTYALEGSVFVAGSLVQWLRDSLGVISSAAETEALARSVADSGGVTIVPALSGLGAPHWRADARATISGLSFASGRAQIARAALEAMAHQTQDLALAFAADGAPWQRLRIDGGMSANDWMAQDLADVLDLTVERPDMVETTALGAAILAAVGAGVFASLDEALAAMRGPLRTFTPNMDDAARSERLARWQRALEAV</sequence>
<evidence type="ECO:0000313" key="10">
    <source>
        <dbReference type="EMBL" id="GGE00986.1"/>
    </source>
</evidence>
<dbReference type="CDD" id="cd07786">
    <property type="entry name" value="FGGY_EcGK_like"/>
    <property type="match status" value="1"/>
</dbReference>
<accession>A0ABQ1S8W7</accession>
<feature type="domain" description="Carbohydrate kinase FGGY C-terminal" evidence="9">
    <location>
        <begin position="256"/>
        <end position="442"/>
    </location>
</feature>
<dbReference type="NCBIfam" id="TIGR01311">
    <property type="entry name" value="glycerol_kin"/>
    <property type="match status" value="1"/>
</dbReference>
<comment type="caution">
    <text evidence="10">The sequence shown here is derived from an EMBL/GenBank/DDBJ whole genome shotgun (WGS) entry which is preliminary data.</text>
</comment>
<keyword evidence="6" id="KW-0067">ATP-binding</keyword>
<dbReference type="InterPro" id="IPR018484">
    <property type="entry name" value="FGGY_N"/>
</dbReference>
<evidence type="ECO:0000256" key="1">
    <source>
        <dbReference type="ARBA" id="ARBA00009156"/>
    </source>
</evidence>
<protein>
    <submittedName>
        <fullName evidence="10">Glycerol kinase</fullName>
    </submittedName>
</protein>
<keyword evidence="3" id="KW-0547">Nucleotide-binding</keyword>
<name>A0ABQ1S8W7_9SPHN</name>
<dbReference type="SUPFAM" id="SSF53067">
    <property type="entry name" value="Actin-like ATPase domain"/>
    <property type="match status" value="2"/>
</dbReference>
<dbReference type="RefSeq" id="WP_188645087.1">
    <property type="nucleotide sequence ID" value="NZ_BMKL01000001.1"/>
</dbReference>
<dbReference type="Proteomes" id="UP000619041">
    <property type="component" value="Unassembled WGS sequence"/>
</dbReference>
<organism evidence="10 11">
    <name type="scientific">Tsuneonella deserti</name>
    <dbReference type="NCBI Taxonomy" id="2035528"/>
    <lineage>
        <taxon>Bacteria</taxon>
        <taxon>Pseudomonadati</taxon>
        <taxon>Pseudomonadota</taxon>
        <taxon>Alphaproteobacteria</taxon>
        <taxon>Sphingomonadales</taxon>
        <taxon>Erythrobacteraceae</taxon>
        <taxon>Tsuneonella</taxon>
    </lineage>
</organism>
<dbReference type="Gene3D" id="3.30.420.40">
    <property type="match status" value="2"/>
</dbReference>
<dbReference type="InterPro" id="IPR018483">
    <property type="entry name" value="Carb_kinase_FGGY_CS"/>
</dbReference>
<dbReference type="InterPro" id="IPR000577">
    <property type="entry name" value="Carb_kinase_FGGY"/>
</dbReference>
<dbReference type="PROSITE" id="PS00445">
    <property type="entry name" value="FGGY_KINASES_2"/>
    <property type="match status" value="1"/>
</dbReference>